<dbReference type="Proteomes" id="UP000308349">
    <property type="component" value="Unassembled WGS sequence"/>
</dbReference>
<protein>
    <recommendedName>
        <fullName evidence="3">YCII-related domain-containing protein</fullName>
    </recommendedName>
</protein>
<organism evidence="1 2">
    <name type="scientific">Nocardia cyriacigeorgica</name>
    <dbReference type="NCBI Taxonomy" id="135487"/>
    <lineage>
        <taxon>Bacteria</taxon>
        <taxon>Bacillati</taxon>
        <taxon>Actinomycetota</taxon>
        <taxon>Actinomycetes</taxon>
        <taxon>Mycobacteriales</taxon>
        <taxon>Nocardiaceae</taxon>
        <taxon>Nocardia</taxon>
    </lineage>
</organism>
<proteinExistence type="predicted"/>
<evidence type="ECO:0000313" key="1">
    <source>
        <dbReference type="EMBL" id="TLG00227.1"/>
    </source>
</evidence>
<evidence type="ECO:0008006" key="3">
    <source>
        <dbReference type="Google" id="ProtNLM"/>
    </source>
</evidence>
<name>A0A5R8P7T0_9NOCA</name>
<accession>A0A5R8P7T0</accession>
<dbReference type="AlphaFoldDB" id="A0A5R8P7T0"/>
<dbReference type="OrthoDB" id="668782at2"/>
<gene>
    <name evidence="1" type="ORF">FEK35_24440</name>
</gene>
<reference evidence="1 2" key="1">
    <citation type="submission" date="2019-05" db="EMBL/GenBank/DDBJ databases">
        <title>Genomes sequences of two Nocardia cyriacigeorgica environmental isolates, type strains Nocardia asteroides ATCC 19247 and Nocardia cyriacigeorgica DSM 44484.</title>
        <authorList>
            <person name="Vautrin F."/>
            <person name="Bergeron E."/>
            <person name="Dubost A."/>
            <person name="Abrouk D."/>
            <person name="Rodriguez Nava V."/>
            <person name="Pujic P."/>
        </authorList>
    </citation>
    <scope>NUCLEOTIDE SEQUENCE [LARGE SCALE GENOMIC DNA]</scope>
    <source>
        <strain evidence="1 2">EML 1456</strain>
    </source>
</reference>
<dbReference type="Gene3D" id="3.30.70.1060">
    <property type="entry name" value="Dimeric alpha+beta barrel"/>
    <property type="match status" value="1"/>
</dbReference>
<comment type="caution">
    <text evidence="1">The sequence shown here is derived from an EMBL/GenBank/DDBJ whole genome shotgun (WGS) entry which is preliminary data.</text>
</comment>
<evidence type="ECO:0000313" key="2">
    <source>
        <dbReference type="Proteomes" id="UP000308349"/>
    </source>
</evidence>
<dbReference type="EMBL" id="VBUU01000032">
    <property type="protein sequence ID" value="TLG00227.1"/>
    <property type="molecule type" value="Genomic_DNA"/>
</dbReference>
<sequence length="98" mass="10667">MLIVVVLLARLVVVSSSVINLYPLGVSRNARSGVPRHVDSSEKFPARCRFAAPRQHLAGFFLIDVDSHARAEQIAAQFAGPGETVELRPTMWPGGDDQ</sequence>